<name>A0ABN3HZN1_9ACTN</name>
<protein>
    <submittedName>
        <fullName evidence="1">Uncharacterized protein</fullName>
    </submittedName>
</protein>
<dbReference type="EMBL" id="BAAASE010000002">
    <property type="protein sequence ID" value="GAA2391442.1"/>
    <property type="molecule type" value="Genomic_DNA"/>
</dbReference>
<proteinExistence type="predicted"/>
<dbReference type="Proteomes" id="UP001499986">
    <property type="component" value="Unassembled WGS sequence"/>
</dbReference>
<gene>
    <name evidence="1" type="ORF">GCM10010255_20850</name>
</gene>
<comment type="caution">
    <text evidence="1">The sequence shown here is derived from an EMBL/GenBank/DDBJ whole genome shotgun (WGS) entry which is preliminary data.</text>
</comment>
<reference evidence="1 2" key="1">
    <citation type="journal article" date="2019" name="Int. J. Syst. Evol. Microbiol.">
        <title>The Global Catalogue of Microorganisms (GCM) 10K type strain sequencing project: providing services to taxonomists for standard genome sequencing and annotation.</title>
        <authorList>
            <consortium name="The Broad Institute Genomics Platform"/>
            <consortium name="The Broad Institute Genome Sequencing Center for Infectious Disease"/>
            <person name="Wu L."/>
            <person name="Ma J."/>
        </authorList>
    </citation>
    <scope>NUCLEOTIDE SEQUENCE [LARGE SCALE GENOMIC DNA]</scope>
    <source>
        <strain evidence="1 2">JCM 4358</strain>
    </source>
</reference>
<dbReference type="RefSeq" id="WP_086855662.1">
    <property type="nucleotide sequence ID" value="NZ_BAAASE010000002.1"/>
</dbReference>
<evidence type="ECO:0000313" key="1">
    <source>
        <dbReference type="EMBL" id="GAA2391442.1"/>
    </source>
</evidence>
<organism evidence="1 2">
    <name type="scientific">Streptomyces coeruleofuscus</name>
    <dbReference type="NCBI Taxonomy" id="66879"/>
    <lineage>
        <taxon>Bacteria</taxon>
        <taxon>Bacillati</taxon>
        <taxon>Actinomycetota</taxon>
        <taxon>Actinomycetes</taxon>
        <taxon>Kitasatosporales</taxon>
        <taxon>Streptomycetaceae</taxon>
        <taxon>Streptomyces</taxon>
    </lineage>
</organism>
<evidence type="ECO:0000313" key="2">
    <source>
        <dbReference type="Proteomes" id="UP001499986"/>
    </source>
</evidence>
<keyword evidence="2" id="KW-1185">Reference proteome</keyword>
<accession>A0ABN3HZN1</accession>
<sequence>MVCPLARATLNRAAWECPQVLPGGPPCTGIAWSDRVLPEIDVIAQDVESLVEILNVKGDYEEDDFMNRKPADMGVAEFGKRIKYVDRQDENGHLTQAHRCEIGVACVLVTSD</sequence>